<gene>
    <name evidence="8" type="ORF">ATX59_00770</name>
    <name evidence="7" type="ORF">GA838_04220</name>
    <name evidence="9" type="ORF">OENI_0147</name>
</gene>
<dbReference type="PROSITE" id="PS50943">
    <property type="entry name" value="HTH_CROC1"/>
    <property type="match status" value="1"/>
</dbReference>
<dbReference type="PANTHER" id="PTHR30146:SF148">
    <property type="entry name" value="HTH-TYPE TRANSCRIPTIONAL REPRESSOR PURR-RELATED"/>
    <property type="match status" value="1"/>
</dbReference>
<protein>
    <submittedName>
        <fullName evidence="8">LacI family transcriptional regulator</fullName>
    </submittedName>
    <submittedName>
        <fullName evidence="7">Substrate-binding domain-containing protein</fullName>
    </submittedName>
</protein>
<keyword evidence="4" id="KW-0804">Transcription</keyword>
<feature type="domain" description="HTH cro/C1-type" evidence="6">
    <location>
        <begin position="3"/>
        <end position="40"/>
    </location>
</feature>
<dbReference type="NCBIfam" id="NF047341">
    <property type="entry name" value="lactose_RbsR"/>
    <property type="match status" value="1"/>
</dbReference>
<dbReference type="SUPFAM" id="SSF47413">
    <property type="entry name" value="lambda repressor-like DNA-binding domains"/>
    <property type="match status" value="1"/>
</dbReference>
<dbReference type="GO" id="GO:0000976">
    <property type="term" value="F:transcription cis-regulatory region binding"/>
    <property type="evidence" value="ECO:0007669"/>
    <property type="project" value="TreeGrafter"/>
</dbReference>
<keyword evidence="2" id="KW-0805">Transcription regulation</keyword>
<dbReference type="RefSeq" id="WP_002816674.1">
    <property type="nucleotide sequence ID" value="NZ_CP038451.1"/>
</dbReference>
<dbReference type="InterPro" id="IPR000843">
    <property type="entry name" value="HTH_LacI"/>
</dbReference>
<evidence type="ECO:0000259" key="5">
    <source>
        <dbReference type="PROSITE" id="PS50932"/>
    </source>
</evidence>
<organism evidence="8 10">
    <name type="scientific">Oenococcus oeni</name>
    <name type="common">Leuconostoc oenos</name>
    <dbReference type="NCBI Taxonomy" id="1247"/>
    <lineage>
        <taxon>Bacteria</taxon>
        <taxon>Bacillati</taxon>
        <taxon>Bacillota</taxon>
        <taxon>Bacilli</taxon>
        <taxon>Lactobacillales</taxon>
        <taxon>Lactobacillaceae</taxon>
        <taxon>Oenococcus</taxon>
    </lineage>
</organism>
<dbReference type="Gene3D" id="1.10.260.40">
    <property type="entry name" value="lambda repressor-like DNA-binding domains"/>
    <property type="match status" value="1"/>
</dbReference>
<dbReference type="EMBL" id="WERV01000003">
    <property type="protein sequence ID" value="MDV7714975.1"/>
    <property type="molecule type" value="Genomic_DNA"/>
</dbReference>
<evidence type="ECO:0000313" key="11">
    <source>
        <dbReference type="Proteomes" id="UP000294726"/>
    </source>
</evidence>
<evidence type="ECO:0000313" key="10">
    <source>
        <dbReference type="Proteomes" id="UP000181728"/>
    </source>
</evidence>
<reference evidence="8 10" key="1">
    <citation type="journal article" date="2016" name="BMC Genomics">
        <title>Consensus pan-genome assembly of the specialised wine bacterium Oenococcus oeni.</title>
        <authorList>
            <person name="Sternes P.R."/>
            <person name="Borneman A.R."/>
        </authorList>
    </citation>
    <scope>NUCLEOTIDE SEQUENCE [LARGE SCALE GENOMIC DNA]</scope>
    <source>
        <strain evidence="8 10">AWRIB661</strain>
    </source>
</reference>
<dbReference type="InterPro" id="IPR046335">
    <property type="entry name" value="LacI/GalR-like_sensor"/>
</dbReference>
<accession>A0A483B6I6</accession>
<sequence>MNKKVTIKELAEKTGLSTTTVSQILNGKGSRFSEKNIKKVLAFRDQLHYVPNSAARNLSNKTDKTIGVLVPTISNPFFSEFLQLIENYSDSKTHVIMIGLDGDRSQLYSAIEGLIAQGVDGLIVAVAVEESSKANDLLRENWIPYIVLDQNSTKDSDFIATDDFHGGQLVAQYLCKLGHRRFSVVVPDKESMTYNINLRLNGFVEKCRDLGIATDDIQILEAKFSKHGGQKTVPDIVSFKPTAIFTLSDELAIGVLGGIYDQGLEVPGNYSLVGYDDTDYAEFMNPKLTTVRQPISLLAKYALEMLENRISDSKLKQQVRAVDVELVIRNSTKEN</sequence>
<dbReference type="EMBL" id="LR031358">
    <property type="protein sequence ID" value="VDB97122.1"/>
    <property type="molecule type" value="Genomic_DNA"/>
</dbReference>
<dbReference type="InterPro" id="IPR010982">
    <property type="entry name" value="Lambda_DNA-bd_dom_sf"/>
</dbReference>
<evidence type="ECO:0000256" key="4">
    <source>
        <dbReference type="ARBA" id="ARBA00023163"/>
    </source>
</evidence>
<dbReference type="Pfam" id="PF13377">
    <property type="entry name" value="Peripla_BP_3"/>
    <property type="match status" value="1"/>
</dbReference>
<evidence type="ECO:0000256" key="3">
    <source>
        <dbReference type="ARBA" id="ARBA00023125"/>
    </source>
</evidence>
<dbReference type="Proteomes" id="UP000294726">
    <property type="component" value="Chromosome"/>
</dbReference>
<dbReference type="AlphaFoldDB" id="A0A483B6I6"/>
<evidence type="ECO:0000256" key="2">
    <source>
        <dbReference type="ARBA" id="ARBA00023015"/>
    </source>
</evidence>
<evidence type="ECO:0000256" key="1">
    <source>
        <dbReference type="ARBA" id="ARBA00022491"/>
    </source>
</evidence>
<dbReference type="Proteomes" id="UP000181728">
    <property type="component" value="Unassembled WGS sequence"/>
</dbReference>
<reference evidence="9 11" key="2">
    <citation type="submission" date="2018-08" db="EMBL/GenBank/DDBJ databases">
        <authorList>
            <person name="Lorentzen P. G. S. M."/>
        </authorList>
    </citation>
    <scope>NUCLEOTIDE SEQUENCE [LARGE SCALE GENOMIC DNA]</scope>
    <source>
        <strain evidence="9 11">CRBO_1381</strain>
    </source>
</reference>
<dbReference type="GO" id="GO:0003700">
    <property type="term" value="F:DNA-binding transcription factor activity"/>
    <property type="evidence" value="ECO:0007669"/>
    <property type="project" value="TreeGrafter"/>
</dbReference>
<dbReference type="Gene3D" id="3.40.50.2300">
    <property type="match status" value="2"/>
</dbReference>
<dbReference type="Proteomes" id="UP001281024">
    <property type="component" value="Unassembled WGS sequence"/>
</dbReference>
<evidence type="ECO:0000313" key="8">
    <source>
        <dbReference type="EMBL" id="OIM22118.1"/>
    </source>
</evidence>
<keyword evidence="1" id="KW-0678">Repressor</keyword>
<dbReference type="SUPFAM" id="SSF53822">
    <property type="entry name" value="Periplasmic binding protein-like I"/>
    <property type="match status" value="1"/>
</dbReference>
<dbReference type="InterPro" id="IPR001387">
    <property type="entry name" value="Cro/C1-type_HTH"/>
</dbReference>
<dbReference type="PROSITE" id="PS50932">
    <property type="entry name" value="HTH_LACI_2"/>
    <property type="match status" value="1"/>
</dbReference>
<reference evidence="7" key="3">
    <citation type="submission" date="2019-10" db="EMBL/GenBank/DDBJ databases">
        <title>Malate fermentation in French cider.</title>
        <authorList>
            <person name="Cousin F.J."/>
            <person name="Medina Fernandez S."/>
            <person name="Misery B."/>
            <person name="Laplace J.-M."/>
            <person name="Cretenet M."/>
        </authorList>
    </citation>
    <scope>NUCLEOTIDE SEQUENCE</scope>
    <source>
        <strain evidence="7">UCMA15129</strain>
    </source>
</reference>
<feature type="domain" description="HTH lacI-type" evidence="5">
    <location>
        <begin position="5"/>
        <end position="60"/>
    </location>
</feature>
<evidence type="ECO:0000313" key="7">
    <source>
        <dbReference type="EMBL" id="MDV7714975.1"/>
    </source>
</evidence>
<proteinExistence type="predicted"/>
<evidence type="ECO:0000259" key="6">
    <source>
        <dbReference type="PROSITE" id="PS50943"/>
    </source>
</evidence>
<name>A0A483B6I6_OENOE</name>
<dbReference type="EMBL" id="MLOK01000010">
    <property type="protein sequence ID" value="OIM22118.1"/>
    <property type="molecule type" value="Genomic_DNA"/>
</dbReference>
<dbReference type="PANTHER" id="PTHR30146">
    <property type="entry name" value="LACI-RELATED TRANSCRIPTIONAL REPRESSOR"/>
    <property type="match status" value="1"/>
</dbReference>
<dbReference type="InterPro" id="IPR028082">
    <property type="entry name" value="Peripla_BP_I"/>
</dbReference>
<dbReference type="SMART" id="SM00354">
    <property type="entry name" value="HTH_LACI"/>
    <property type="match status" value="1"/>
</dbReference>
<evidence type="ECO:0000313" key="9">
    <source>
        <dbReference type="EMBL" id="VDB97122.1"/>
    </source>
</evidence>
<keyword evidence="3" id="KW-0238">DNA-binding</keyword>
<dbReference type="CDD" id="cd01392">
    <property type="entry name" value="HTH_LacI"/>
    <property type="match status" value="1"/>
</dbReference>
<dbReference type="Pfam" id="PF00356">
    <property type="entry name" value="LacI"/>
    <property type="match status" value="1"/>
</dbReference>